<accession>A0A0S6UDL0</accession>
<dbReference type="InterPro" id="IPR011704">
    <property type="entry name" value="ATPase_dyneun-rel_AAA"/>
</dbReference>
<name>A0A0S6UDL0_NEOTH</name>
<dbReference type="Gene3D" id="3.40.50.300">
    <property type="entry name" value="P-loop containing nucleotide triphosphate hydrolases"/>
    <property type="match status" value="1"/>
</dbReference>
<dbReference type="InterPro" id="IPR003593">
    <property type="entry name" value="AAA+_ATPase"/>
</dbReference>
<dbReference type="GO" id="GO:0005524">
    <property type="term" value="F:ATP binding"/>
    <property type="evidence" value="ECO:0007669"/>
    <property type="project" value="InterPro"/>
</dbReference>
<dbReference type="RefSeq" id="WP_051498656.1">
    <property type="nucleotide sequence ID" value="NZ_DF238840.1"/>
</dbReference>
<dbReference type="Proteomes" id="UP000063718">
    <property type="component" value="Unassembled WGS sequence"/>
</dbReference>
<dbReference type="SMART" id="SM00382">
    <property type="entry name" value="AAA"/>
    <property type="match status" value="1"/>
</dbReference>
<dbReference type="PANTHER" id="PTHR42759">
    <property type="entry name" value="MOXR FAMILY PROTEIN"/>
    <property type="match status" value="1"/>
</dbReference>
<dbReference type="PANTHER" id="PTHR42759:SF1">
    <property type="entry name" value="MAGNESIUM-CHELATASE SUBUNIT CHLD"/>
    <property type="match status" value="1"/>
</dbReference>
<sequence>MNLVEGGSDFLHQEITLSWLTAAFARDGYICGEEILIPVYLALRLEKPLLISGAPGVGKTEIAKVLSRVLDTELIRLQCYEGLDENKALYEWNYQKQLLMIELSRQGCTRGEDQPDLFSEEYLLERPLLKALRHPRRPVLLIDEIDKSDQEFEAFLFEVLSDFQVSIPELGTIKARQVPVVVLTSNGDRELSDGLKRRCLFLYIDYPDVDKETRIIRSKVPEAGEVLARQVAAAVNRIRAGLDLRKKPAIAETIDWARALVLMEARALEPNLVRRTLNLLFKDQEDVETFNREMGVEELCRQVINGG</sequence>
<proteinExistence type="predicted"/>
<evidence type="ECO:0000313" key="2">
    <source>
        <dbReference type="EMBL" id="GAF26543.1"/>
    </source>
</evidence>
<evidence type="ECO:0000259" key="1">
    <source>
        <dbReference type="SMART" id="SM00382"/>
    </source>
</evidence>
<dbReference type="AlphaFoldDB" id="A0A0S6UDL0"/>
<dbReference type="InterPro" id="IPR027417">
    <property type="entry name" value="P-loop_NTPase"/>
</dbReference>
<feature type="domain" description="AAA+ ATPase" evidence="1">
    <location>
        <begin position="45"/>
        <end position="205"/>
    </location>
</feature>
<dbReference type="GO" id="GO:0016887">
    <property type="term" value="F:ATP hydrolysis activity"/>
    <property type="evidence" value="ECO:0007669"/>
    <property type="project" value="InterPro"/>
</dbReference>
<reference evidence="2" key="1">
    <citation type="journal article" date="2014" name="Gene">
        <title>Genome-guided analysis of transformation efficiency and carbon dioxide assimilation by Moorella thermoacetica Y72.</title>
        <authorList>
            <person name="Tsukahara K."/>
            <person name="Kita A."/>
            <person name="Nakashimada Y."/>
            <person name="Hoshino T."/>
            <person name="Murakami K."/>
        </authorList>
    </citation>
    <scope>NUCLEOTIDE SEQUENCE [LARGE SCALE GENOMIC DNA]</scope>
    <source>
        <strain evidence="2">Y72</strain>
    </source>
</reference>
<dbReference type="SUPFAM" id="SSF52540">
    <property type="entry name" value="P-loop containing nucleoside triphosphate hydrolases"/>
    <property type="match status" value="1"/>
</dbReference>
<protein>
    <submittedName>
        <fullName evidence="2">MoxR-like ATPases</fullName>
    </submittedName>
</protein>
<gene>
    <name evidence="2" type="ORF">MTY_1883</name>
</gene>
<dbReference type="Pfam" id="PF07728">
    <property type="entry name" value="AAA_5"/>
    <property type="match status" value="1"/>
</dbReference>
<dbReference type="InterPro" id="IPR050764">
    <property type="entry name" value="CbbQ/NirQ/NorQ/GpvN"/>
</dbReference>
<organism evidence="2">
    <name type="scientific">Moorella thermoacetica Y72</name>
    <dbReference type="NCBI Taxonomy" id="1325331"/>
    <lineage>
        <taxon>Bacteria</taxon>
        <taxon>Bacillati</taxon>
        <taxon>Bacillota</taxon>
        <taxon>Clostridia</taxon>
        <taxon>Neomoorellales</taxon>
        <taxon>Neomoorellaceae</taxon>
        <taxon>Neomoorella</taxon>
    </lineage>
</organism>
<dbReference type="EMBL" id="DF238840">
    <property type="protein sequence ID" value="GAF26543.1"/>
    <property type="molecule type" value="Genomic_DNA"/>
</dbReference>